<comment type="function">
    <text evidence="1">May be specifically involved in the processing, transport, and/or maturation of the MADH beta-subunit.</text>
</comment>
<evidence type="ECO:0000259" key="9">
    <source>
        <dbReference type="Pfam" id="PF07291"/>
    </source>
</evidence>
<proteinExistence type="predicted"/>
<dbReference type="EMBL" id="MDHN01000029">
    <property type="protein sequence ID" value="OFC70362.1"/>
    <property type="molecule type" value="Genomic_DNA"/>
</dbReference>
<feature type="transmembrane region" description="Helical" evidence="8">
    <location>
        <begin position="75"/>
        <end position="93"/>
    </location>
</feature>
<keyword evidence="11" id="KW-1185">Reference proteome</keyword>
<dbReference type="UniPathway" id="UPA00895"/>
<dbReference type="InterPro" id="IPR009908">
    <property type="entry name" value="Methylamine_util_MauE"/>
</dbReference>
<evidence type="ECO:0000256" key="1">
    <source>
        <dbReference type="ARBA" id="ARBA00003475"/>
    </source>
</evidence>
<comment type="subcellular location">
    <subcellularLocation>
        <location evidence="2">Membrane</location>
        <topology evidence="2">Multi-pass membrane protein</topology>
    </subcellularLocation>
</comment>
<evidence type="ECO:0000256" key="5">
    <source>
        <dbReference type="ARBA" id="ARBA00022692"/>
    </source>
</evidence>
<feature type="transmembrane region" description="Helical" evidence="8">
    <location>
        <begin position="142"/>
        <end position="162"/>
    </location>
</feature>
<dbReference type="GO" id="GO:0016020">
    <property type="term" value="C:membrane"/>
    <property type="evidence" value="ECO:0007669"/>
    <property type="project" value="UniProtKB-SubCell"/>
</dbReference>
<feature type="transmembrane region" description="Helical" evidence="8">
    <location>
        <begin position="47"/>
        <end position="68"/>
    </location>
</feature>
<dbReference type="Proteomes" id="UP000175691">
    <property type="component" value="Unassembled WGS sequence"/>
</dbReference>
<dbReference type="Pfam" id="PF07291">
    <property type="entry name" value="MauE"/>
    <property type="match status" value="1"/>
</dbReference>
<dbReference type="AlphaFoldDB" id="A0A1E7ZA85"/>
<evidence type="ECO:0000256" key="7">
    <source>
        <dbReference type="ARBA" id="ARBA00023136"/>
    </source>
</evidence>
<feature type="domain" description="Methylamine utilisation protein MauE" evidence="9">
    <location>
        <begin position="7"/>
        <end position="133"/>
    </location>
</feature>
<dbReference type="GO" id="GO:0030416">
    <property type="term" value="P:methylamine metabolic process"/>
    <property type="evidence" value="ECO:0007669"/>
    <property type="project" value="InterPro"/>
</dbReference>
<evidence type="ECO:0000256" key="3">
    <source>
        <dbReference type="ARBA" id="ARBA00004856"/>
    </source>
</evidence>
<dbReference type="OrthoDB" id="4462029at2"/>
<evidence type="ECO:0000256" key="6">
    <source>
        <dbReference type="ARBA" id="ARBA00022989"/>
    </source>
</evidence>
<keyword evidence="5 8" id="KW-0812">Transmembrane</keyword>
<evidence type="ECO:0000313" key="11">
    <source>
        <dbReference type="Proteomes" id="UP000175691"/>
    </source>
</evidence>
<evidence type="ECO:0000256" key="2">
    <source>
        <dbReference type="ARBA" id="ARBA00004141"/>
    </source>
</evidence>
<reference evidence="10 11" key="1">
    <citation type="submission" date="2016-08" db="EMBL/GenBank/DDBJ databases">
        <authorList>
            <person name="Seilhamer J.J."/>
        </authorList>
    </citation>
    <scope>NUCLEOTIDE SEQUENCE [LARGE SCALE GENOMIC DNA]</scope>
    <source>
        <strain evidence="10 11">KCTC 42603</strain>
    </source>
</reference>
<accession>A0A1E7ZA85</accession>
<organism evidence="10 11">
    <name type="scientific">Alteromonas confluentis</name>
    <dbReference type="NCBI Taxonomy" id="1656094"/>
    <lineage>
        <taxon>Bacteria</taxon>
        <taxon>Pseudomonadati</taxon>
        <taxon>Pseudomonadota</taxon>
        <taxon>Gammaproteobacteria</taxon>
        <taxon>Alteromonadales</taxon>
        <taxon>Alteromonadaceae</taxon>
        <taxon>Alteromonas/Salinimonas group</taxon>
        <taxon>Alteromonas</taxon>
    </lineage>
</organism>
<gene>
    <name evidence="10" type="ORF">BFC18_14425</name>
</gene>
<dbReference type="RefSeq" id="WP_083273073.1">
    <property type="nucleotide sequence ID" value="NZ_MDHN01000029.1"/>
</dbReference>
<evidence type="ECO:0000313" key="10">
    <source>
        <dbReference type="EMBL" id="OFC70362.1"/>
    </source>
</evidence>
<protein>
    <recommendedName>
        <fullName evidence="4">Methylamine utilization protein MauE</fullName>
    </recommendedName>
</protein>
<evidence type="ECO:0000256" key="8">
    <source>
        <dbReference type="SAM" id="Phobius"/>
    </source>
</evidence>
<keyword evidence="7 8" id="KW-0472">Membrane</keyword>
<comment type="caution">
    <text evidence="10">The sequence shown here is derived from an EMBL/GenBank/DDBJ whole genome shotgun (WGS) entry which is preliminary data.</text>
</comment>
<evidence type="ECO:0000256" key="4">
    <source>
        <dbReference type="ARBA" id="ARBA00019078"/>
    </source>
</evidence>
<keyword evidence="6 8" id="KW-1133">Transmembrane helix</keyword>
<dbReference type="STRING" id="1656094.BFC18_14425"/>
<sequence>MDSGIAMLSAISAGLIALIFAKAAVGKLLNFFETQGIIRDYRLLPEATVPAVTVLVIIAELAITVSLLVPSLRSAGAIGAMAMLLAYAASIGINLKRGRVSIDCGCGGTGQGITPWHLLRNGVYAAIAATAALLPVEQISGFAPAATCVLSIVMLWCGIMLFEQLLKIKAHIVVSKLR</sequence>
<name>A0A1E7ZA85_9ALTE</name>
<comment type="pathway">
    <text evidence="3">One-carbon metabolism; methylamine degradation.</text>
</comment>